<accession>A0A0D9X5R7</accession>
<dbReference type="GO" id="GO:0005634">
    <property type="term" value="C:nucleus"/>
    <property type="evidence" value="ECO:0007669"/>
    <property type="project" value="UniProtKB-SubCell"/>
</dbReference>
<reference evidence="6" key="3">
    <citation type="submission" date="2015-04" db="UniProtKB">
        <authorList>
            <consortium name="EnsemblPlants"/>
        </authorList>
    </citation>
    <scope>IDENTIFICATION</scope>
</reference>
<proteinExistence type="predicted"/>
<organism evidence="6 7">
    <name type="scientific">Leersia perrieri</name>
    <dbReference type="NCBI Taxonomy" id="77586"/>
    <lineage>
        <taxon>Eukaryota</taxon>
        <taxon>Viridiplantae</taxon>
        <taxon>Streptophyta</taxon>
        <taxon>Embryophyta</taxon>
        <taxon>Tracheophyta</taxon>
        <taxon>Spermatophyta</taxon>
        <taxon>Magnoliopsida</taxon>
        <taxon>Liliopsida</taxon>
        <taxon>Poales</taxon>
        <taxon>Poaceae</taxon>
        <taxon>BOP clade</taxon>
        <taxon>Oryzoideae</taxon>
        <taxon>Oryzeae</taxon>
        <taxon>Oryzinae</taxon>
        <taxon>Leersia</taxon>
    </lineage>
</organism>
<dbReference type="HOGENOM" id="CLU_1752366_0_0_1"/>
<dbReference type="SUPFAM" id="SSF52540">
    <property type="entry name" value="P-loop containing nucleoside triphosphate hydrolases"/>
    <property type="match status" value="1"/>
</dbReference>
<comment type="subcellular location">
    <subcellularLocation>
        <location evidence="1">Nucleus</location>
    </subcellularLocation>
</comment>
<dbReference type="PANTHER" id="PTHR45821">
    <property type="entry name" value="SNF2 DOMAIN-CONTAINING PROTEIN CLASSY 2-RELATED"/>
    <property type="match status" value="1"/>
</dbReference>
<dbReference type="GO" id="GO:0004386">
    <property type="term" value="F:helicase activity"/>
    <property type="evidence" value="ECO:0007669"/>
    <property type="project" value="UniProtKB-KW"/>
</dbReference>
<keyword evidence="7" id="KW-1185">Reference proteome</keyword>
<dbReference type="Gramene" id="LPERR08G06600.1">
    <property type="protein sequence ID" value="LPERR08G06600.1"/>
    <property type="gene ID" value="LPERR08G06600"/>
</dbReference>
<evidence type="ECO:0000256" key="2">
    <source>
        <dbReference type="ARBA" id="ARBA00022741"/>
    </source>
</evidence>
<dbReference type="InterPro" id="IPR027417">
    <property type="entry name" value="P-loop_NTPase"/>
</dbReference>
<dbReference type="InterPro" id="IPR044567">
    <property type="entry name" value="CLSY/DRD1"/>
</dbReference>
<evidence type="ECO:0000256" key="3">
    <source>
        <dbReference type="ARBA" id="ARBA00022806"/>
    </source>
</evidence>
<protein>
    <submittedName>
        <fullName evidence="6">Uncharacterized protein</fullName>
    </submittedName>
</protein>
<dbReference type="GO" id="GO:0005524">
    <property type="term" value="F:ATP binding"/>
    <property type="evidence" value="ECO:0007669"/>
    <property type="project" value="UniProtKB-KW"/>
</dbReference>
<dbReference type="eggNOG" id="KOG0390">
    <property type="taxonomic scope" value="Eukaryota"/>
</dbReference>
<dbReference type="PANTHER" id="PTHR45821:SF1">
    <property type="entry name" value="ATP-DEPENDENT HELICASE FAMILY PROTEIN-RELATED"/>
    <property type="match status" value="1"/>
</dbReference>
<dbReference type="GO" id="GO:0080188">
    <property type="term" value="P:gene silencing by siRNA-directed DNA methylation"/>
    <property type="evidence" value="ECO:0007669"/>
    <property type="project" value="InterPro"/>
</dbReference>
<reference evidence="7" key="2">
    <citation type="submission" date="2013-12" db="EMBL/GenBank/DDBJ databases">
        <authorList>
            <person name="Yu Y."/>
            <person name="Lee S."/>
            <person name="de Baynast K."/>
            <person name="Wissotski M."/>
            <person name="Liu L."/>
            <person name="Talag J."/>
            <person name="Goicoechea J."/>
            <person name="Angelova A."/>
            <person name="Jetty R."/>
            <person name="Kudrna D."/>
            <person name="Golser W."/>
            <person name="Rivera L."/>
            <person name="Zhang J."/>
            <person name="Wing R."/>
        </authorList>
    </citation>
    <scope>NUCLEOTIDE SEQUENCE</scope>
</reference>
<keyword evidence="2" id="KW-0547">Nucleotide-binding</keyword>
<evidence type="ECO:0000256" key="1">
    <source>
        <dbReference type="ARBA" id="ARBA00004123"/>
    </source>
</evidence>
<keyword evidence="4" id="KW-0067">ATP-binding</keyword>
<evidence type="ECO:0000313" key="7">
    <source>
        <dbReference type="Proteomes" id="UP000032180"/>
    </source>
</evidence>
<evidence type="ECO:0000256" key="4">
    <source>
        <dbReference type="ARBA" id="ARBA00022840"/>
    </source>
</evidence>
<reference evidence="6 7" key="1">
    <citation type="submission" date="2012-08" db="EMBL/GenBank/DDBJ databases">
        <title>Oryza genome evolution.</title>
        <authorList>
            <person name="Wing R.A."/>
        </authorList>
    </citation>
    <scope>NUCLEOTIDE SEQUENCE</scope>
</reference>
<dbReference type="Gene3D" id="3.40.50.300">
    <property type="entry name" value="P-loop containing nucleotide triphosphate hydrolases"/>
    <property type="match status" value="1"/>
</dbReference>
<dbReference type="AlphaFoldDB" id="A0A0D9X5R7"/>
<keyword evidence="3" id="KW-0347">Helicase</keyword>
<evidence type="ECO:0000256" key="5">
    <source>
        <dbReference type="ARBA" id="ARBA00023242"/>
    </source>
</evidence>
<dbReference type="STRING" id="77586.A0A0D9X5R7"/>
<sequence>MGVIQPIDKRMVSQVEISGRSITEVSEPVKDALLNDDDLTRKGKEIFVINGDTSTEDRQLATDFFNGYADAKVLSGTSRIVILDDHLNQSIMHQAIGSVFRPGQKKKVFVYSLVAADSPEEKAHENAFRKSCQSYGSSGDGAAPLKITN</sequence>
<keyword evidence="5" id="KW-0539">Nucleus</keyword>
<evidence type="ECO:0000313" key="6">
    <source>
        <dbReference type="EnsemblPlants" id="LPERR08G06600.1"/>
    </source>
</evidence>
<name>A0A0D9X5R7_9ORYZ</name>
<dbReference type="EnsemblPlants" id="LPERR08G06600.1">
    <property type="protein sequence ID" value="LPERR08G06600.1"/>
    <property type="gene ID" value="LPERR08G06600"/>
</dbReference>
<dbReference type="Proteomes" id="UP000032180">
    <property type="component" value="Chromosome 8"/>
</dbReference>
<keyword evidence="3" id="KW-0378">Hydrolase</keyword>